<sequence length="39" mass="4208">MGVQGEEGDLLQKVPLFPLAAGGKKMGRLREAAPFVCHR</sequence>
<evidence type="ECO:0000313" key="2">
    <source>
        <dbReference type="Proteomes" id="UP000295506"/>
    </source>
</evidence>
<organism evidence="1 2">
    <name type="scientific">Pseudodesulfovibrio indicus</name>
    <dbReference type="NCBI Taxonomy" id="1716143"/>
    <lineage>
        <taxon>Bacteria</taxon>
        <taxon>Pseudomonadati</taxon>
        <taxon>Thermodesulfobacteriota</taxon>
        <taxon>Desulfovibrionia</taxon>
        <taxon>Desulfovibrionales</taxon>
        <taxon>Desulfovibrionaceae</taxon>
    </lineage>
</organism>
<accession>A0AA94TKI0</accession>
<dbReference type="Proteomes" id="UP000295506">
    <property type="component" value="Unassembled WGS sequence"/>
</dbReference>
<gene>
    <name evidence="1" type="ORF">EDC59_101361</name>
</gene>
<comment type="caution">
    <text evidence="1">The sequence shown here is derived from an EMBL/GenBank/DDBJ whole genome shotgun (WGS) entry which is preliminary data.</text>
</comment>
<dbReference type="AlphaFoldDB" id="A0AA94TKI0"/>
<proteinExistence type="predicted"/>
<dbReference type="EMBL" id="SOBK01000001">
    <property type="protein sequence ID" value="TDT91958.1"/>
    <property type="molecule type" value="Genomic_DNA"/>
</dbReference>
<evidence type="ECO:0000313" key="1">
    <source>
        <dbReference type="EMBL" id="TDT91958.1"/>
    </source>
</evidence>
<name>A0AA94TKI0_9BACT</name>
<protein>
    <submittedName>
        <fullName evidence="1">Uncharacterized protein</fullName>
    </submittedName>
</protein>
<reference evidence="1 2" key="1">
    <citation type="submission" date="2019-03" db="EMBL/GenBank/DDBJ databases">
        <title>Genomic Encyclopedia of Type Strains, Phase IV (KMG-IV): sequencing the most valuable type-strain genomes for metagenomic binning, comparative biology and taxonomic classification.</title>
        <authorList>
            <person name="Goeker M."/>
        </authorList>
    </citation>
    <scope>NUCLEOTIDE SEQUENCE [LARGE SCALE GENOMIC DNA]</scope>
    <source>
        <strain evidence="1 2">DSM 101483</strain>
    </source>
</reference>